<organism evidence="1">
    <name type="scientific">Lepeophtheirus salmonis</name>
    <name type="common">Salmon louse</name>
    <name type="synonym">Caligus salmonis</name>
    <dbReference type="NCBI Taxonomy" id="72036"/>
    <lineage>
        <taxon>Eukaryota</taxon>
        <taxon>Metazoa</taxon>
        <taxon>Ecdysozoa</taxon>
        <taxon>Arthropoda</taxon>
        <taxon>Crustacea</taxon>
        <taxon>Multicrustacea</taxon>
        <taxon>Hexanauplia</taxon>
        <taxon>Copepoda</taxon>
        <taxon>Siphonostomatoida</taxon>
        <taxon>Caligidae</taxon>
        <taxon>Lepeophtheirus</taxon>
    </lineage>
</organism>
<reference evidence="1" key="1">
    <citation type="submission" date="2014-05" db="EMBL/GenBank/DDBJ databases">
        <authorList>
            <person name="Chronopoulou M."/>
        </authorList>
    </citation>
    <scope>NUCLEOTIDE SEQUENCE</scope>
    <source>
        <tissue evidence="1">Whole organism</tissue>
    </source>
</reference>
<evidence type="ECO:0000313" key="1">
    <source>
        <dbReference type="EMBL" id="CDW35744.1"/>
    </source>
</evidence>
<dbReference type="AlphaFoldDB" id="A0A0K2UBY1"/>
<name>A0A0K2UBY1_LEPSM</name>
<sequence>MVAHTVETRRVKFCRGASFESGQAKTGMQVFWGVM</sequence>
<proteinExistence type="predicted"/>
<protein>
    <submittedName>
        <fullName evidence="1">Uncharacterized protein</fullName>
    </submittedName>
</protein>
<dbReference type="EMBL" id="HACA01018383">
    <property type="protein sequence ID" value="CDW35744.1"/>
    <property type="molecule type" value="Transcribed_RNA"/>
</dbReference>
<accession>A0A0K2UBY1</accession>